<name>A0A3G7UIC3_9PSED</name>
<protein>
    <submittedName>
        <fullName evidence="1">Uncharacterized protein</fullName>
    </submittedName>
</protein>
<organism evidence="1 2">
    <name type="scientific">Pseudomonas synxantha</name>
    <dbReference type="NCBI Taxonomy" id="47883"/>
    <lineage>
        <taxon>Bacteria</taxon>
        <taxon>Pseudomonadati</taxon>
        <taxon>Pseudomonadota</taxon>
        <taxon>Gammaproteobacteria</taxon>
        <taxon>Pseudomonadales</taxon>
        <taxon>Pseudomonadaceae</taxon>
        <taxon>Pseudomonas</taxon>
    </lineage>
</organism>
<evidence type="ECO:0000313" key="2">
    <source>
        <dbReference type="Proteomes" id="UP000268696"/>
    </source>
</evidence>
<accession>A0A3G7UIC3</accession>
<gene>
    <name evidence="1" type="ORF">C4K03_6209</name>
</gene>
<dbReference type="Proteomes" id="UP000268696">
    <property type="component" value="Chromosome"/>
</dbReference>
<dbReference type="EMBL" id="CP027754">
    <property type="protein sequence ID" value="AZE58316.1"/>
    <property type="molecule type" value="Genomic_DNA"/>
</dbReference>
<sequence length="41" mass="4652">MPLLSGRLQARQKTTSHAGDRRGLLYELVSGQNCLRSIRLR</sequence>
<reference evidence="1 2" key="1">
    <citation type="submission" date="2018-03" db="EMBL/GenBank/DDBJ databases">
        <title>Diversity of phytobeneficial traits revealed by whole-genome analysis of worldwide-isolated phenazine-producing Pseudomonas spp.</title>
        <authorList>
            <person name="Biessy A."/>
            <person name="Novinscak A."/>
            <person name="Blom J."/>
            <person name="Leger G."/>
            <person name="Thomashow L.S."/>
            <person name="Cazorla F.M."/>
            <person name="Josic D."/>
            <person name="Filion M."/>
        </authorList>
    </citation>
    <scope>NUCLEOTIDE SEQUENCE [LARGE SCALE GENOMIC DNA]</scope>
    <source>
        <strain evidence="1 2">30B</strain>
    </source>
</reference>
<evidence type="ECO:0000313" key="1">
    <source>
        <dbReference type="EMBL" id="AZE58316.1"/>
    </source>
</evidence>
<proteinExistence type="predicted"/>
<dbReference type="AlphaFoldDB" id="A0A3G7UIC3"/>